<evidence type="ECO:0000313" key="2">
    <source>
        <dbReference type="Proteomes" id="UP000789920"/>
    </source>
</evidence>
<evidence type="ECO:0000313" key="1">
    <source>
        <dbReference type="EMBL" id="CAG8849160.1"/>
    </source>
</evidence>
<comment type="caution">
    <text evidence="1">The sequence shown here is derived from an EMBL/GenBank/DDBJ whole genome shotgun (WGS) entry which is preliminary data.</text>
</comment>
<organism evidence="1 2">
    <name type="scientific">Racocetra persica</name>
    <dbReference type="NCBI Taxonomy" id="160502"/>
    <lineage>
        <taxon>Eukaryota</taxon>
        <taxon>Fungi</taxon>
        <taxon>Fungi incertae sedis</taxon>
        <taxon>Mucoromycota</taxon>
        <taxon>Glomeromycotina</taxon>
        <taxon>Glomeromycetes</taxon>
        <taxon>Diversisporales</taxon>
        <taxon>Gigasporaceae</taxon>
        <taxon>Racocetra</taxon>
    </lineage>
</organism>
<accession>A0ACA9SWH0</accession>
<reference evidence="1" key="1">
    <citation type="submission" date="2021-06" db="EMBL/GenBank/DDBJ databases">
        <authorList>
            <person name="Kallberg Y."/>
            <person name="Tangrot J."/>
            <person name="Rosling A."/>
        </authorList>
    </citation>
    <scope>NUCLEOTIDE SEQUENCE</scope>
    <source>
        <strain evidence="1">MA461A</strain>
    </source>
</reference>
<protein>
    <submittedName>
        <fullName evidence="1">606_t:CDS:1</fullName>
    </submittedName>
</protein>
<sequence length="157" mass="17986">INYGISISTTAVGLIFLFARYMIEKNAAERAIAFTNLLNELFAQYNQHENPTANWKLWWVRSYERYVTKLDGRAYGNGHISKKKLRYKRFRVSVKFADLFAENALIILEINDALSDLTKNTVNVNLNSEKTGNYNVNYSNGMTIINNIPANNIPNNT</sequence>
<feature type="non-terminal residue" evidence="1">
    <location>
        <position position="1"/>
    </location>
</feature>
<dbReference type="EMBL" id="CAJVQC010164146">
    <property type="protein sequence ID" value="CAG8849160.1"/>
    <property type="molecule type" value="Genomic_DNA"/>
</dbReference>
<gene>
    <name evidence="1" type="ORF">RPERSI_LOCUS35467</name>
</gene>
<name>A0ACA9SWH0_9GLOM</name>
<feature type="non-terminal residue" evidence="1">
    <location>
        <position position="157"/>
    </location>
</feature>
<keyword evidence="2" id="KW-1185">Reference proteome</keyword>
<dbReference type="Proteomes" id="UP000789920">
    <property type="component" value="Unassembled WGS sequence"/>
</dbReference>
<proteinExistence type="predicted"/>